<comment type="caution">
    <text evidence="3">The sequence shown here is derived from an EMBL/GenBank/DDBJ whole genome shotgun (WGS) entry which is preliminary data.</text>
</comment>
<dbReference type="Pfam" id="PF04857">
    <property type="entry name" value="CAF1"/>
    <property type="match status" value="2"/>
</dbReference>
<accession>A0AAD4NGN5</accession>
<feature type="region of interest" description="Disordered" evidence="2">
    <location>
        <begin position="348"/>
        <end position="383"/>
    </location>
</feature>
<feature type="compositionally biased region" description="Basic residues" evidence="2">
    <location>
        <begin position="351"/>
        <end position="362"/>
    </location>
</feature>
<dbReference type="GO" id="GO:0000175">
    <property type="term" value="F:3'-5'-RNA exonuclease activity"/>
    <property type="evidence" value="ECO:0007669"/>
    <property type="project" value="TreeGrafter"/>
</dbReference>
<comment type="similarity">
    <text evidence="1">Belongs to the CAF1 family.</text>
</comment>
<evidence type="ECO:0000313" key="4">
    <source>
        <dbReference type="Proteomes" id="UP001201812"/>
    </source>
</evidence>
<sequence length="527" mass="59993">MAPAPSESAGQCDPLTPPKSVSLDEVPVIEVNRYNINRIWPYLMISVRKSHLVAIDLELSGLGNRCHTKSSFPDRYKNVREAAESRSILSVGIATFELRKRSSRRKKLHYKCQVFNILSFDECPFMMEPEALLFLAYHGFDFNLLLKNGVRYNRKKPGIFHSLWEEILAAGVPLCLHNGLVDLAFIHHHFYYDLPQSEDEFLANLTDWFGSASAGEGPSNSETLLWDSKYIAEFGARLPASFLEYIFRRSQRLNVAEYRERESTNSSSAYLSAKFSCLDKFFSNSSAMFTVDRINCSLQKGNQEPVSSICQSYRNFGFCRKHDKAVYGLDADCPHSHSVDLLLDMEERKSEKKRQRRKRRLAKFQSDDRKSDTSETLPAGTKKSRLEFNELKATELEAILRNTENNSLSMPEIATNISNGQESIQSRLEESASLEVDVNGCSLKPCSSKGSHRAGFDAFMTGYSTIFLQRRNLISTGNFDPSYSNKLCLPAKDFPLMIRKSAFAPTQSERHQQNWARIKSRRPRDIG</sequence>
<dbReference type="GO" id="GO:0015030">
    <property type="term" value="C:Cajal body"/>
    <property type="evidence" value="ECO:0007669"/>
    <property type="project" value="TreeGrafter"/>
</dbReference>
<dbReference type="SUPFAM" id="SSF53098">
    <property type="entry name" value="Ribonuclease H-like"/>
    <property type="match status" value="1"/>
</dbReference>
<organism evidence="3 4">
    <name type="scientific">Ditylenchus destructor</name>
    <dbReference type="NCBI Taxonomy" id="166010"/>
    <lineage>
        <taxon>Eukaryota</taxon>
        <taxon>Metazoa</taxon>
        <taxon>Ecdysozoa</taxon>
        <taxon>Nematoda</taxon>
        <taxon>Chromadorea</taxon>
        <taxon>Rhabditida</taxon>
        <taxon>Tylenchina</taxon>
        <taxon>Tylenchomorpha</taxon>
        <taxon>Sphaerularioidea</taxon>
        <taxon>Anguinidae</taxon>
        <taxon>Anguininae</taxon>
        <taxon>Ditylenchus</taxon>
    </lineage>
</organism>
<dbReference type="AlphaFoldDB" id="A0AAD4NGN5"/>
<dbReference type="PANTHER" id="PTHR15092:SF37">
    <property type="entry name" value="TARGET OF EGR1 PROTEIN 1"/>
    <property type="match status" value="1"/>
</dbReference>
<keyword evidence="4" id="KW-1185">Reference proteome</keyword>
<dbReference type="InterPro" id="IPR051181">
    <property type="entry name" value="CAF1_poly(A)_ribonucleases"/>
</dbReference>
<dbReference type="InterPro" id="IPR012337">
    <property type="entry name" value="RNaseH-like_sf"/>
</dbReference>
<dbReference type="GO" id="GO:0034472">
    <property type="term" value="P:snRNA 3'-end processing"/>
    <property type="evidence" value="ECO:0007669"/>
    <property type="project" value="TreeGrafter"/>
</dbReference>
<protein>
    <submittedName>
        <fullName evidence="3">CAF1 family ribonuclease domain-containing protein</fullName>
    </submittedName>
</protein>
<dbReference type="Proteomes" id="UP001201812">
    <property type="component" value="Unassembled WGS sequence"/>
</dbReference>
<dbReference type="Gene3D" id="3.30.420.10">
    <property type="entry name" value="Ribonuclease H-like superfamily/Ribonuclease H"/>
    <property type="match status" value="2"/>
</dbReference>
<evidence type="ECO:0000256" key="1">
    <source>
        <dbReference type="ARBA" id="ARBA00008372"/>
    </source>
</evidence>
<feature type="compositionally biased region" description="Basic residues" evidence="2">
    <location>
        <begin position="518"/>
        <end position="527"/>
    </location>
</feature>
<evidence type="ECO:0000313" key="3">
    <source>
        <dbReference type="EMBL" id="KAI1727906.1"/>
    </source>
</evidence>
<dbReference type="InterPro" id="IPR036397">
    <property type="entry name" value="RNaseH_sf"/>
</dbReference>
<dbReference type="InterPro" id="IPR006941">
    <property type="entry name" value="RNase_CAF1"/>
</dbReference>
<gene>
    <name evidence="3" type="ORF">DdX_00047</name>
</gene>
<dbReference type="PANTHER" id="PTHR15092">
    <property type="entry name" value="POLY A -SPECIFIC RIBONUCLEASE/TARGET OF EGR1, MEMBER 1"/>
    <property type="match status" value="1"/>
</dbReference>
<evidence type="ECO:0000256" key="2">
    <source>
        <dbReference type="SAM" id="MobiDB-lite"/>
    </source>
</evidence>
<dbReference type="GO" id="GO:0017069">
    <property type="term" value="F:snRNA binding"/>
    <property type="evidence" value="ECO:0007669"/>
    <property type="project" value="TreeGrafter"/>
</dbReference>
<feature type="region of interest" description="Disordered" evidence="2">
    <location>
        <begin position="505"/>
        <end position="527"/>
    </location>
</feature>
<reference evidence="3" key="1">
    <citation type="submission" date="2022-01" db="EMBL/GenBank/DDBJ databases">
        <title>Genome Sequence Resource for Two Populations of Ditylenchus destructor, the Migratory Endoparasitic Phytonematode.</title>
        <authorList>
            <person name="Zhang H."/>
            <person name="Lin R."/>
            <person name="Xie B."/>
        </authorList>
    </citation>
    <scope>NUCLEOTIDE SEQUENCE</scope>
    <source>
        <strain evidence="3">BazhouSP</strain>
    </source>
</reference>
<proteinExistence type="inferred from homology"/>
<name>A0AAD4NGN5_9BILA</name>
<dbReference type="EMBL" id="JAKKPZ010000001">
    <property type="protein sequence ID" value="KAI1727906.1"/>
    <property type="molecule type" value="Genomic_DNA"/>
</dbReference>